<evidence type="ECO:0000313" key="2">
    <source>
        <dbReference type="EMBL" id="SVE10983.1"/>
    </source>
</evidence>
<dbReference type="AlphaFoldDB" id="A0A383ATT5"/>
<dbReference type="PANTHER" id="PTHR36566">
    <property type="entry name" value="NICKEL INSERTION PROTEIN-RELATED"/>
    <property type="match status" value="1"/>
</dbReference>
<dbReference type="InterPro" id="IPR002822">
    <property type="entry name" value="Ni_insertion"/>
</dbReference>
<dbReference type="EMBL" id="UINC01194746">
    <property type="protein sequence ID" value="SVE10983.1"/>
    <property type="molecule type" value="Genomic_DNA"/>
</dbReference>
<organism evidence="2">
    <name type="scientific">marine metagenome</name>
    <dbReference type="NCBI Taxonomy" id="408172"/>
    <lineage>
        <taxon>unclassified sequences</taxon>
        <taxon>metagenomes</taxon>
        <taxon>ecological metagenomes</taxon>
    </lineage>
</organism>
<feature type="non-terminal residue" evidence="2">
    <location>
        <position position="1"/>
    </location>
</feature>
<reference evidence="2" key="1">
    <citation type="submission" date="2018-05" db="EMBL/GenBank/DDBJ databases">
        <authorList>
            <person name="Lanie J.A."/>
            <person name="Ng W.-L."/>
            <person name="Kazmierczak K.M."/>
            <person name="Andrzejewski T.M."/>
            <person name="Davidsen T.M."/>
            <person name="Wayne K.J."/>
            <person name="Tettelin H."/>
            <person name="Glass J.I."/>
            <person name="Rusch D."/>
            <person name="Podicherti R."/>
            <person name="Tsui H.-C.T."/>
            <person name="Winkler M.E."/>
        </authorList>
    </citation>
    <scope>NUCLEOTIDE SEQUENCE</scope>
</reference>
<feature type="non-terminal residue" evidence="2">
    <location>
        <position position="249"/>
    </location>
</feature>
<dbReference type="NCBIfam" id="TIGR00299">
    <property type="entry name" value="nickel pincer cofactor biosynthesis protein LarC"/>
    <property type="match status" value="1"/>
</dbReference>
<protein>
    <recommendedName>
        <fullName evidence="3">LarC family nickel insertion protein</fullName>
    </recommendedName>
</protein>
<dbReference type="PANTHER" id="PTHR36566:SF1">
    <property type="entry name" value="PYRIDINIUM-3,5-BISTHIOCARBOXYLIC ACID MONONUCLEOTIDE NICKEL INSERTION PROTEIN"/>
    <property type="match status" value="1"/>
</dbReference>
<dbReference type="Pfam" id="PF01969">
    <property type="entry name" value="Ni_insertion"/>
    <property type="match status" value="1"/>
</dbReference>
<sequence length="249" mass="27469">AKRVIYFDCFSGISGDMILGSLVDLGVDIKTIREGLEGLCVQDYKLKSRRVKRNGISATKVNVVLEHSSKKKHHHSRSFTDIRNLIKKSRLPEKVKSDSIEIFHTIGKIEAQIHRTTLNKIHFHELGSIDSIVDVTGGVLGLSLLNVDSIYSSPLNTGEGVVKCEHGMLPVPAPATLKLLRGIPCYSNGTKKELTTPTGAAMIRHFAEEFRSMPNIHILEAGYGAGEYELEEIPNLLRAVLGEIKESTE</sequence>
<evidence type="ECO:0000256" key="1">
    <source>
        <dbReference type="ARBA" id="ARBA00022596"/>
    </source>
</evidence>
<keyword evidence="1" id="KW-0533">Nickel</keyword>
<name>A0A383ATT5_9ZZZZ</name>
<evidence type="ECO:0008006" key="3">
    <source>
        <dbReference type="Google" id="ProtNLM"/>
    </source>
</evidence>
<gene>
    <name evidence="2" type="ORF">METZ01_LOCUS463837</name>
</gene>
<accession>A0A383ATT5</accession>
<proteinExistence type="predicted"/>